<evidence type="ECO:0000313" key="2">
    <source>
        <dbReference type="EMBL" id="KZM18765.1"/>
    </source>
</evidence>
<proteinExistence type="predicted"/>
<dbReference type="STRING" id="5454.A0A162W3A6"/>
<name>A0A162W3A6_DIDRA</name>
<evidence type="ECO:0000313" key="3">
    <source>
        <dbReference type="Proteomes" id="UP000076837"/>
    </source>
</evidence>
<protein>
    <recommendedName>
        <fullName evidence="1">Heterokaryon incompatibility domain-containing protein</fullName>
    </recommendedName>
</protein>
<gene>
    <name evidence="2" type="ORF">ST47_g10000</name>
</gene>
<feature type="domain" description="Heterokaryon incompatibility" evidence="1">
    <location>
        <begin position="21"/>
        <end position="106"/>
    </location>
</feature>
<comment type="caution">
    <text evidence="2">The sequence shown here is derived from an EMBL/GenBank/DDBJ whole genome shotgun (WGS) entry which is preliminary data.</text>
</comment>
<keyword evidence="3" id="KW-1185">Reference proteome</keyword>
<dbReference type="Pfam" id="PF06985">
    <property type="entry name" value="HET"/>
    <property type="match status" value="1"/>
</dbReference>
<dbReference type="AlphaFoldDB" id="A0A162W3A6"/>
<reference evidence="2 3" key="1">
    <citation type="journal article" date="2016" name="Sci. Rep.">
        <title>Draft genome sequencing and secretome analysis of fungal phytopathogen Ascochyta rabiei provides insight into the necrotrophic effector repertoire.</title>
        <authorList>
            <person name="Verma S."/>
            <person name="Gazara R.K."/>
            <person name="Nizam S."/>
            <person name="Parween S."/>
            <person name="Chattopadhyay D."/>
            <person name="Verma P.K."/>
        </authorList>
    </citation>
    <scope>NUCLEOTIDE SEQUENCE [LARGE SCALE GENOMIC DNA]</scope>
    <source>
        <strain evidence="2 3">ArDII</strain>
    </source>
</reference>
<evidence type="ECO:0000259" key="1">
    <source>
        <dbReference type="Pfam" id="PF06985"/>
    </source>
</evidence>
<dbReference type="OrthoDB" id="20872at2759"/>
<dbReference type="InterPro" id="IPR010730">
    <property type="entry name" value="HET"/>
</dbReference>
<sequence>MRLLNTRDKILTEFFEDCPEYAILSHMWGHGEVTFNDIDKPHAQTMAGYEKISKCCQQALSDGFMWVWIDTCCIDKSSSAELSEAINSMYNWYWQAEICYAYLQDVQHPINSELGPFHSDFVKSRWFRRGWTLQELLAPPSVVFFDQDWRRFGTKHDMYMIIKRASGIDERHIRHRETVYDASIGTIFSWASKRETKRPEDVAYCLLGFFRVSMPLLYGEGTRAFYRLQLELLKQTEDHTIFAWNPQEGEVYETMGILAPSPKQFQGIPNMERAPLHYGIALNHKNADTTYEMTNRGLRIALPRTEKHADGKLRILAGLTVKMSSTSVTWPKPYAVVVLEKIGPDRYRRAPGTQVRTVVSSGLSNSYTHRMYIDAESRLKDTAALHRAPCPMKITSLHCEFGSYEVHGVAIYRNGNVQPWRNGEAQLNLQELMVSDNEWASIRFSVQNTPFTITIGQHQRRAGLLVTYPTPPETTTDTKAWTKIVQKEFKIQRDRNQNTRAHETWHLDPNLIIDLRARKSRTIEDGPRWTIAIKILDEKWGVPTGDLATIQEQLRLAGV</sequence>
<dbReference type="PANTHER" id="PTHR10622">
    <property type="entry name" value="HET DOMAIN-CONTAINING PROTEIN"/>
    <property type="match status" value="1"/>
</dbReference>
<dbReference type="Proteomes" id="UP000076837">
    <property type="component" value="Unassembled WGS sequence"/>
</dbReference>
<dbReference type="EMBL" id="JYNV01000322">
    <property type="protein sequence ID" value="KZM18765.1"/>
    <property type="molecule type" value="Genomic_DNA"/>
</dbReference>
<accession>A0A162W3A6</accession>
<organism evidence="2 3">
    <name type="scientific">Didymella rabiei</name>
    <name type="common">Chickpea ascochyta blight fungus</name>
    <name type="synonym">Mycosphaerella rabiei</name>
    <dbReference type="NCBI Taxonomy" id="5454"/>
    <lineage>
        <taxon>Eukaryota</taxon>
        <taxon>Fungi</taxon>
        <taxon>Dikarya</taxon>
        <taxon>Ascomycota</taxon>
        <taxon>Pezizomycotina</taxon>
        <taxon>Dothideomycetes</taxon>
        <taxon>Pleosporomycetidae</taxon>
        <taxon>Pleosporales</taxon>
        <taxon>Pleosporineae</taxon>
        <taxon>Didymellaceae</taxon>
        <taxon>Ascochyta</taxon>
    </lineage>
</organism>
<dbReference type="PANTHER" id="PTHR10622:SF10">
    <property type="entry name" value="HET DOMAIN-CONTAINING PROTEIN"/>
    <property type="match status" value="1"/>
</dbReference>